<dbReference type="Proteomes" id="UP000280792">
    <property type="component" value="Unassembled WGS sequence"/>
</dbReference>
<keyword evidence="2" id="KW-1185">Reference proteome</keyword>
<organism evidence="1 2">
    <name type="scientific">Aestuariirhabdus litorea</name>
    <dbReference type="NCBI Taxonomy" id="2528527"/>
    <lineage>
        <taxon>Bacteria</taxon>
        <taxon>Pseudomonadati</taxon>
        <taxon>Pseudomonadota</taxon>
        <taxon>Gammaproteobacteria</taxon>
        <taxon>Oceanospirillales</taxon>
        <taxon>Aestuariirhabdaceae</taxon>
        <taxon>Aestuariirhabdus</taxon>
    </lineage>
</organism>
<comment type="caution">
    <text evidence="1">The sequence shown here is derived from an EMBL/GenBank/DDBJ whole genome shotgun (WGS) entry which is preliminary data.</text>
</comment>
<accession>A0A3P3VSX3</accession>
<name>A0A3P3VSX3_9GAMM</name>
<proteinExistence type="predicted"/>
<evidence type="ECO:0000313" key="1">
    <source>
        <dbReference type="EMBL" id="RRJ84579.1"/>
    </source>
</evidence>
<reference evidence="1 2" key="2">
    <citation type="submission" date="2018-12" db="EMBL/GenBank/DDBJ databases">
        <title>Simiduia agarivorans gen. nov., sp. nov., a marine, agarolytic bacterium isolated from shallow coastal water from Keelung, Taiwan.</title>
        <authorList>
            <person name="Shieh W.Y."/>
        </authorList>
    </citation>
    <scope>NUCLEOTIDE SEQUENCE [LARGE SCALE GENOMIC DNA]</scope>
    <source>
        <strain evidence="1 2">GTF-13</strain>
    </source>
</reference>
<dbReference type="Gene3D" id="3.40.109.10">
    <property type="entry name" value="NADH Oxidase"/>
    <property type="match status" value="1"/>
</dbReference>
<reference evidence="1 2" key="1">
    <citation type="submission" date="2018-08" db="EMBL/GenBank/DDBJ databases">
        <authorList>
            <person name="Khan S.A."/>
        </authorList>
    </citation>
    <scope>NUCLEOTIDE SEQUENCE [LARGE SCALE GENOMIC DNA]</scope>
    <source>
        <strain evidence="1 2">GTF-13</strain>
    </source>
</reference>
<protein>
    <recommendedName>
        <fullName evidence="3">Nitroreductase domain-containing protein</fullName>
    </recommendedName>
</protein>
<gene>
    <name evidence="1" type="ORF">D0544_05600</name>
</gene>
<dbReference type="InterPro" id="IPR000415">
    <property type="entry name" value="Nitroreductase-like"/>
</dbReference>
<sequence>MVDESSPLRAMVDVARRYPSADNSQPLQFYLGGQTISLECSPSRCNEGHYFSPGSHAVQFSLGCALESLLITAKNIDTPVQVLEGEGRVSCRFPDIASAKVTPAATGALLGRHTNRGPYRREPLPKAIQQSLAGLSEGPVCAQWFETTQANPLIQLLKEASSLRFRSPDLVQFLASSLRSRSEEVARGDGLDIDTLCLPPGGGGLLALSTSERWLPRLNRLGFHRLLALFEGMMLSQSGALMVIYGGSLGADARSAGQLAMRIWVELNAAGLAVHPYYVVTDQLIRKQRGAVSLALAHEVDRLEQSVIDLLGGNALHMVLRVGYARQEVVRSRRLPIGDVCELE</sequence>
<evidence type="ECO:0008006" key="3">
    <source>
        <dbReference type="Google" id="ProtNLM"/>
    </source>
</evidence>
<dbReference type="EMBL" id="QWEZ01000001">
    <property type="protein sequence ID" value="RRJ84579.1"/>
    <property type="molecule type" value="Genomic_DNA"/>
</dbReference>
<dbReference type="SUPFAM" id="SSF55469">
    <property type="entry name" value="FMN-dependent nitroreductase-like"/>
    <property type="match status" value="1"/>
</dbReference>
<evidence type="ECO:0000313" key="2">
    <source>
        <dbReference type="Proteomes" id="UP000280792"/>
    </source>
</evidence>
<dbReference type="AlphaFoldDB" id="A0A3P3VSX3"/>
<dbReference type="GO" id="GO:0016491">
    <property type="term" value="F:oxidoreductase activity"/>
    <property type="evidence" value="ECO:0007669"/>
    <property type="project" value="InterPro"/>
</dbReference>